<name>W9GYT7_9PROT</name>
<comment type="caution">
    <text evidence="1">The sequence shown here is derived from an EMBL/GenBank/DDBJ whole genome shotgun (WGS) entry which is preliminary data.</text>
</comment>
<evidence type="ECO:0000313" key="2">
    <source>
        <dbReference type="Proteomes" id="UP000019486"/>
    </source>
</evidence>
<sequence>MAAVMLPVESHALKCDEIGITDEQIDEATDTNHIVEGHCSFTQAPMDACEATQKSIFDSRYCLDDGDALKPLIKSLVRSAACEAYEGNNGQYDLVGVPDDPFIVEHGLGYASIINSTDCVLTNRMKVFYNPSDPHQTGVYFTNAFPFKPK</sequence>
<gene>
    <name evidence="1" type="ORF">N825_09300</name>
</gene>
<reference evidence="1 2" key="1">
    <citation type="submission" date="2013-08" db="EMBL/GenBank/DDBJ databases">
        <title>The genome sequence of Skermanella stibiiresistens.</title>
        <authorList>
            <person name="Zhu W."/>
            <person name="Wang G."/>
        </authorList>
    </citation>
    <scope>NUCLEOTIDE SEQUENCE [LARGE SCALE GENOMIC DNA]</scope>
    <source>
        <strain evidence="1 2">SB22</strain>
    </source>
</reference>
<proteinExistence type="predicted"/>
<accession>W9GYT7</accession>
<dbReference type="AlphaFoldDB" id="W9GYT7"/>
<dbReference type="EMBL" id="AVFL01000023">
    <property type="protein sequence ID" value="EWY37766.1"/>
    <property type="molecule type" value="Genomic_DNA"/>
</dbReference>
<keyword evidence="2" id="KW-1185">Reference proteome</keyword>
<evidence type="ECO:0000313" key="1">
    <source>
        <dbReference type="EMBL" id="EWY37766.1"/>
    </source>
</evidence>
<organism evidence="1 2">
    <name type="scientific">Skermanella stibiiresistens SB22</name>
    <dbReference type="NCBI Taxonomy" id="1385369"/>
    <lineage>
        <taxon>Bacteria</taxon>
        <taxon>Pseudomonadati</taxon>
        <taxon>Pseudomonadota</taxon>
        <taxon>Alphaproteobacteria</taxon>
        <taxon>Rhodospirillales</taxon>
        <taxon>Azospirillaceae</taxon>
        <taxon>Skermanella</taxon>
    </lineage>
</organism>
<dbReference type="Proteomes" id="UP000019486">
    <property type="component" value="Unassembled WGS sequence"/>
</dbReference>
<protein>
    <submittedName>
        <fullName evidence="1">Uncharacterized protein</fullName>
    </submittedName>
</protein>